<dbReference type="Proteomes" id="UP000041254">
    <property type="component" value="Unassembled WGS sequence"/>
</dbReference>
<dbReference type="VEuPathDB" id="CryptoDB:Vbra_6431"/>
<accession>A0A0G4H153</accession>
<dbReference type="EMBL" id="CDMY01000929">
    <property type="protein sequence ID" value="CEM37141.1"/>
    <property type="molecule type" value="Genomic_DNA"/>
</dbReference>
<dbReference type="AlphaFoldDB" id="A0A0G4H153"/>
<sequence length="116" mass="12131">MARRGEVTKCRTYIASLVSGEADPVPPSSAGLPESGSSPVVDESIVAGGVKGAMPSPRASWEREDEGDDTAAAGGRQGSFSWNGRYYSKELIADMNDPSKEMCWSEAVGEGFGAGR</sequence>
<keyword evidence="3" id="KW-1185">Reference proteome</keyword>
<protein>
    <submittedName>
        <fullName evidence="2">Uncharacterized protein</fullName>
    </submittedName>
</protein>
<organism evidence="2 3">
    <name type="scientific">Vitrella brassicaformis (strain CCMP3155)</name>
    <dbReference type="NCBI Taxonomy" id="1169540"/>
    <lineage>
        <taxon>Eukaryota</taxon>
        <taxon>Sar</taxon>
        <taxon>Alveolata</taxon>
        <taxon>Colpodellida</taxon>
        <taxon>Vitrellaceae</taxon>
        <taxon>Vitrella</taxon>
    </lineage>
</organism>
<gene>
    <name evidence="2" type="ORF">Vbra_6431</name>
</gene>
<name>A0A0G4H153_VITBC</name>
<feature type="region of interest" description="Disordered" evidence="1">
    <location>
        <begin position="20"/>
        <end position="77"/>
    </location>
</feature>
<proteinExistence type="predicted"/>
<evidence type="ECO:0000313" key="2">
    <source>
        <dbReference type="EMBL" id="CEM37141.1"/>
    </source>
</evidence>
<evidence type="ECO:0000313" key="3">
    <source>
        <dbReference type="Proteomes" id="UP000041254"/>
    </source>
</evidence>
<reference evidence="2 3" key="1">
    <citation type="submission" date="2014-11" db="EMBL/GenBank/DDBJ databases">
        <authorList>
            <person name="Zhu J."/>
            <person name="Qi W."/>
            <person name="Song R."/>
        </authorList>
    </citation>
    <scope>NUCLEOTIDE SEQUENCE [LARGE SCALE GENOMIC DNA]</scope>
</reference>
<evidence type="ECO:0000256" key="1">
    <source>
        <dbReference type="SAM" id="MobiDB-lite"/>
    </source>
</evidence>
<dbReference type="InParanoid" id="A0A0G4H153"/>